<accession>A0A0K2GYR0</accession>
<reference evidence="1 2" key="1">
    <citation type="submission" date="2013-10" db="EMBL/GenBank/DDBJ databases">
        <title>Complete genome sequence of Corynebacterium lactis DSM 45799(T), isolated from raw cow milk.</title>
        <authorList>
            <person name="Ruckert C."/>
            <person name="Albersmeier A."/>
            <person name="Lipski A."/>
            <person name="Kalinowski J."/>
        </authorList>
    </citation>
    <scope>NUCLEOTIDE SEQUENCE [LARGE SCALE GENOMIC DNA]</scope>
    <source>
        <strain evidence="1 2">RW2-5</strain>
    </source>
</reference>
<dbReference type="RefSeq" id="WP_053411695.1">
    <property type="nucleotide sequence ID" value="NZ_CP006841.1"/>
</dbReference>
<evidence type="ECO:0000313" key="2">
    <source>
        <dbReference type="Proteomes" id="UP000058446"/>
    </source>
</evidence>
<dbReference type="PATRIC" id="fig|1408189.4.peg.691"/>
<dbReference type="EMBL" id="CP006841">
    <property type="protein sequence ID" value="ALA66927.1"/>
    <property type="molecule type" value="Genomic_DNA"/>
</dbReference>
<sequence>MSTFADPSKAYLWLDGDAFRGKAGAELPEDVYAAKLEGFDAFGGIEAGFELTSEQSITKKKVFNYRQSAYKVARDPLDEGMKFRAVDNTKATVMTRMQGGKVTMKGKNGVIEKGIGEEFSLLVRLDDGADKTAFFCPRATLSAPATRAAMDGQNLDGWEFAVTFLEPCQEILPKVPEGLKEAVESTEELGDEDSHFG</sequence>
<proteinExistence type="predicted"/>
<name>A0A0K2GYR0_9CORY</name>
<organism evidence="1 2">
    <name type="scientific">Corynebacterium lactis RW2-5</name>
    <dbReference type="NCBI Taxonomy" id="1408189"/>
    <lineage>
        <taxon>Bacteria</taxon>
        <taxon>Bacillati</taxon>
        <taxon>Actinomycetota</taxon>
        <taxon>Actinomycetes</taxon>
        <taxon>Mycobacteriales</taxon>
        <taxon>Corynebacteriaceae</taxon>
        <taxon>Corynebacterium</taxon>
    </lineage>
</organism>
<evidence type="ECO:0000313" key="1">
    <source>
        <dbReference type="EMBL" id="ALA66927.1"/>
    </source>
</evidence>
<protein>
    <submittedName>
        <fullName evidence="1">Uncharacterized protein</fullName>
    </submittedName>
</protein>
<dbReference type="KEGG" id="clw:CLAC_03455"/>
<dbReference type="AlphaFoldDB" id="A0A0K2GYR0"/>
<dbReference type="Proteomes" id="UP000058446">
    <property type="component" value="Chromosome"/>
</dbReference>
<gene>
    <name evidence="1" type="ORF">CLAC_03455</name>
</gene>
<keyword evidence="2" id="KW-1185">Reference proteome</keyword>
<dbReference type="STRING" id="1408189.CLAC_03455"/>